<dbReference type="GeneID" id="94337003"/>
<evidence type="ECO:0000313" key="1">
    <source>
        <dbReference type="EMBL" id="KAK2196106.1"/>
    </source>
</evidence>
<dbReference type="AlphaFoldDB" id="A0AAD9UNP9"/>
<protein>
    <submittedName>
        <fullName evidence="1">Uncharacterized protein</fullName>
    </submittedName>
</protein>
<comment type="caution">
    <text evidence="1">The sequence shown here is derived from an EMBL/GenBank/DDBJ whole genome shotgun (WGS) entry which is preliminary data.</text>
</comment>
<dbReference type="EMBL" id="JALLKP010000003">
    <property type="protein sequence ID" value="KAK2196106.1"/>
    <property type="molecule type" value="Genomic_DNA"/>
</dbReference>
<dbReference type="KEGG" id="bdw:94337003"/>
<sequence length="141" mass="16109">MSPSQICDETFCKKCSRTLLLFSGKDERNIWAECCIGCHAFFKRFKEIFSESSKVIDSDFSKAIAIFKKVLRYNKELSSKILQLEAYARMLVIHKEQQEPLPPGTDAILENLVALATEQRKQLSEIKQGLSVKCSTIVMRI</sequence>
<name>A0AAD9UNP9_9APIC</name>
<gene>
    <name evidence="1" type="ORF">BdWA1_002706</name>
</gene>
<evidence type="ECO:0000313" key="2">
    <source>
        <dbReference type="Proteomes" id="UP001214638"/>
    </source>
</evidence>
<keyword evidence="2" id="KW-1185">Reference proteome</keyword>
<accession>A0AAD9UNP9</accession>
<proteinExistence type="predicted"/>
<dbReference type="RefSeq" id="XP_067802948.1">
    <property type="nucleotide sequence ID" value="XM_067947726.1"/>
</dbReference>
<reference evidence="1" key="1">
    <citation type="journal article" date="2023" name="Nat. Microbiol.">
        <title>Babesia duncani multi-omics identifies virulence factors and drug targets.</title>
        <authorList>
            <person name="Singh P."/>
            <person name="Lonardi S."/>
            <person name="Liang Q."/>
            <person name="Vydyam P."/>
            <person name="Khabirova E."/>
            <person name="Fang T."/>
            <person name="Gihaz S."/>
            <person name="Thekkiniath J."/>
            <person name="Munshi M."/>
            <person name="Abel S."/>
            <person name="Ciampossin L."/>
            <person name="Batugedara G."/>
            <person name="Gupta M."/>
            <person name="Lu X.M."/>
            <person name="Lenz T."/>
            <person name="Chakravarty S."/>
            <person name="Cornillot E."/>
            <person name="Hu Y."/>
            <person name="Ma W."/>
            <person name="Gonzalez L.M."/>
            <person name="Sanchez S."/>
            <person name="Estrada K."/>
            <person name="Sanchez-Flores A."/>
            <person name="Montero E."/>
            <person name="Harb O.S."/>
            <person name="Le Roch K.G."/>
            <person name="Mamoun C.B."/>
        </authorList>
    </citation>
    <scope>NUCLEOTIDE SEQUENCE</scope>
    <source>
        <strain evidence="1">WA1</strain>
    </source>
</reference>
<organism evidence="1 2">
    <name type="scientific">Babesia duncani</name>
    <dbReference type="NCBI Taxonomy" id="323732"/>
    <lineage>
        <taxon>Eukaryota</taxon>
        <taxon>Sar</taxon>
        <taxon>Alveolata</taxon>
        <taxon>Apicomplexa</taxon>
        <taxon>Aconoidasida</taxon>
        <taxon>Piroplasmida</taxon>
        <taxon>Babesiidae</taxon>
        <taxon>Babesia</taxon>
    </lineage>
</organism>
<dbReference type="Proteomes" id="UP001214638">
    <property type="component" value="Unassembled WGS sequence"/>
</dbReference>